<dbReference type="Pfam" id="PF00106">
    <property type="entry name" value="adh_short"/>
    <property type="match status" value="1"/>
</dbReference>
<dbReference type="CDD" id="cd05327">
    <property type="entry name" value="retinol-DH_like_SDR_c_like"/>
    <property type="match status" value="1"/>
</dbReference>
<evidence type="ECO:0000313" key="3">
    <source>
        <dbReference type="Proteomes" id="UP000299102"/>
    </source>
</evidence>
<sequence length="310" mass="34083">MCALKLYCKLSCGICRCSAHQVGRVALVTGANSGLGLALATDLAERGARVLLACRSLTRARQAKDLILARAPHADVVCLQLDLADLTSVRRLAERVRDSEQRLDIFVNNAAAVGLGNKKTEDGLLAGMQVNYFGPFLLTCLLLPLLKRSKSSRIINVSSNFYTKGNIDMDNLNFDKPDTFNEVQVYANSKLCGILMGVELSRRLEGSNVTINSLHPGAVDSDVMRSINGQVHARVIATIMRLFYKNVWEGVQTAVYLAVSPDVQNISGKFFIDCQERHTSLVAQDAELAKRLWMESKKLVKLKEDDGVLL</sequence>
<gene>
    <name evidence="2" type="primary">Rdh14</name>
    <name evidence="2" type="ORF">EVAR_51118_1</name>
</gene>
<reference evidence="2 3" key="1">
    <citation type="journal article" date="2019" name="Commun. Biol.">
        <title>The bagworm genome reveals a unique fibroin gene that provides high tensile strength.</title>
        <authorList>
            <person name="Kono N."/>
            <person name="Nakamura H."/>
            <person name="Ohtoshi R."/>
            <person name="Tomita M."/>
            <person name="Numata K."/>
            <person name="Arakawa K."/>
        </authorList>
    </citation>
    <scope>NUCLEOTIDE SEQUENCE [LARGE SCALE GENOMIC DNA]</scope>
</reference>
<dbReference type="InterPro" id="IPR036291">
    <property type="entry name" value="NAD(P)-bd_dom_sf"/>
</dbReference>
<dbReference type="STRING" id="151549.A0A4C1Y7I4"/>
<dbReference type="Gene3D" id="3.40.50.720">
    <property type="entry name" value="NAD(P)-binding Rossmann-like Domain"/>
    <property type="match status" value="1"/>
</dbReference>
<dbReference type="PANTHER" id="PTHR43157">
    <property type="entry name" value="PHOSPHATIDYLINOSITOL-GLYCAN BIOSYNTHESIS CLASS F PROTEIN-RELATED"/>
    <property type="match status" value="1"/>
</dbReference>
<name>A0A4C1Y7I4_EUMVA</name>
<evidence type="ECO:0000313" key="2">
    <source>
        <dbReference type="EMBL" id="GBP72211.1"/>
    </source>
</evidence>
<dbReference type="SUPFAM" id="SSF51735">
    <property type="entry name" value="NAD(P)-binding Rossmann-fold domains"/>
    <property type="match status" value="1"/>
</dbReference>
<organism evidence="2 3">
    <name type="scientific">Eumeta variegata</name>
    <name type="common">Bagworm moth</name>
    <name type="synonym">Eumeta japonica</name>
    <dbReference type="NCBI Taxonomy" id="151549"/>
    <lineage>
        <taxon>Eukaryota</taxon>
        <taxon>Metazoa</taxon>
        <taxon>Ecdysozoa</taxon>
        <taxon>Arthropoda</taxon>
        <taxon>Hexapoda</taxon>
        <taxon>Insecta</taxon>
        <taxon>Pterygota</taxon>
        <taxon>Neoptera</taxon>
        <taxon>Endopterygota</taxon>
        <taxon>Lepidoptera</taxon>
        <taxon>Glossata</taxon>
        <taxon>Ditrysia</taxon>
        <taxon>Tineoidea</taxon>
        <taxon>Psychidae</taxon>
        <taxon>Oiketicinae</taxon>
        <taxon>Eumeta</taxon>
    </lineage>
</organism>
<protein>
    <submittedName>
        <fullName evidence="2">Retinol dehydrogenase 14</fullName>
    </submittedName>
</protein>
<evidence type="ECO:0000256" key="1">
    <source>
        <dbReference type="ARBA" id="ARBA00023002"/>
    </source>
</evidence>
<dbReference type="GO" id="GO:0016491">
    <property type="term" value="F:oxidoreductase activity"/>
    <property type="evidence" value="ECO:0007669"/>
    <property type="project" value="UniProtKB-KW"/>
</dbReference>
<dbReference type="PANTHER" id="PTHR43157:SF31">
    <property type="entry name" value="PHOSPHATIDYLINOSITOL-GLYCAN BIOSYNTHESIS CLASS F PROTEIN"/>
    <property type="match status" value="1"/>
</dbReference>
<dbReference type="EMBL" id="BGZK01001137">
    <property type="protein sequence ID" value="GBP72211.1"/>
    <property type="molecule type" value="Genomic_DNA"/>
</dbReference>
<accession>A0A4C1Y7I4</accession>
<keyword evidence="3" id="KW-1185">Reference proteome</keyword>
<proteinExistence type="predicted"/>
<dbReference type="Proteomes" id="UP000299102">
    <property type="component" value="Unassembled WGS sequence"/>
</dbReference>
<comment type="caution">
    <text evidence="2">The sequence shown here is derived from an EMBL/GenBank/DDBJ whole genome shotgun (WGS) entry which is preliminary data.</text>
</comment>
<dbReference type="PRINTS" id="PR00081">
    <property type="entry name" value="GDHRDH"/>
</dbReference>
<keyword evidence="1" id="KW-0560">Oxidoreductase</keyword>
<dbReference type="OrthoDB" id="191139at2759"/>
<dbReference type="InterPro" id="IPR002347">
    <property type="entry name" value="SDR_fam"/>
</dbReference>
<dbReference type="AlphaFoldDB" id="A0A4C1Y7I4"/>